<sequence>MNRRLALAAALLLTGCERHAAPGPEPRPTAQPSPAPPVASAPAPSPTPAPMPTAAPLSAADRLILGQWRKAANRGECAPLHFRSTAGASGTPRPARFSGGWAVAWDQPQVRSAFGIAGVAILPDDHASADAQRDRLARQWQHLRQLDTLPQPAFAGYGVEGAQPYPVTNPEGKGLNSLAYLRVGGQTCTYNVWSRISRAHLEALLENLELLPTG</sequence>
<keyword evidence="2" id="KW-0732">Signal</keyword>
<feature type="region of interest" description="Disordered" evidence="1">
    <location>
        <begin position="18"/>
        <end position="55"/>
    </location>
</feature>
<comment type="caution">
    <text evidence="3">The sequence shown here is derived from an EMBL/GenBank/DDBJ whole genome shotgun (WGS) entry which is preliminary data.</text>
</comment>
<feature type="chain" id="PRO_5030611714" description="Lipoprotein" evidence="2">
    <location>
        <begin position="21"/>
        <end position="214"/>
    </location>
</feature>
<evidence type="ECO:0008006" key="5">
    <source>
        <dbReference type="Google" id="ProtNLM"/>
    </source>
</evidence>
<evidence type="ECO:0000313" key="3">
    <source>
        <dbReference type="EMBL" id="NML93344.1"/>
    </source>
</evidence>
<reference evidence="3 4" key="1">
    <citation type="submission" date="2020-04" db="EMBL/GenBank/DDBJ databases">
        <title>Novosphingobium sp. TW-4 isolated from soil.</title>
        <authorList>
            <person name="Dahal R.H."/>
            <person name="Chaudhary D.K."/>
        </authorList>
    </citation>
    <scope>NUCLEOTIDE SEQUENCE [LARGE SCALE GENOMIC DNA]</scope>
    <source>
        <strain evidence="3 4">TW-4</strain>
    </source>
</reference>
<proteinExistence type="predicted"/>
<dbReference type="EMBL" id="JABBGM010000002">
    <property type="protein sequence ID" value="NML93344.1"/>
    <property type="molecule type" value="Genomic_DNA"/>
</dbReference>
<evidence type="ECO:0000256" key="2">
    <source>
        <dbReference type="SAM" id="SignalP"/>
    </source>
</evidence>
<evidence type="ECO:0000256" key="1">
    <source>
        <dbReference type="SAM" id="MobiDB-lite"/>
    </source>
</evidence>
<organism evidence="3 4">
    <name type="scientific">Novosphingobium olei</name>
    <dbReference type="NCBI Taxonomy" id="2728851"/>
    <lineage>
        <taxon>Bacteria</taxon>
        <taxon>Pseudomonadati</taxon>
        <taxon>Pseudomonadota</taxon>
        <taxon>Alphaproteobacteria</taxon>
        <taxon>Sphingomonadales</taxon>
        <taxon>Sphingomonadaceae</taxon>
        <taxon>Novosphingobium</taxon>
    </lineage>
</organism>
<feature type="signal peptide" evidence="2">
    <location>
        <begin position="1"/>
        <end position="20"/>
    </location>
</feature>
<dbReference type="AlphaFoldDB" id="A0A7Y0BN29"/>
<gene>
    <name evidence="3" type="ORF">HHL27_06625</name>
</gene>
<keyword evidence="4" id="KW-1185">Reference proteome</keyword>
<feature type="compositionally biased region" description="Pro residues" evidence="1">
    <location>
        <begin position="23"/>
        <end position="53"/>
    </location>
</feature>
<accession>A0A7Y0BN29</accession>
<dbReference type="PROSITE" id="PS51257">
    <property type="entry name" value="PROKAR_LIPOPROTEIN"/>
    <property type="match status" value="1"/>
</dbReference>
<evidence type="ECO:0000313" key="4">
    <source>
        <dbReference type="Proteomes" id="UP000583556"/>
    </source>
</evidence>
<protein>
    <recommendedName>
        <fullName evidence="5">Lipoprotein</fullName>
    </recommendedName>
</protein>
<dbReference type="RefSeq" id="WP_169492579.1">
    <property type="nucleotide sequence ID" value="NZ_JABBGM010000002.1"/>
</dbReference>
<name>A0A7Y0BN29_9SPHN</name>
<dbReference type="Proteomes" id="UP000583556">
    <property type="component" value="Unassembled WGS sequence"/>
</dbReference>